<sequence length="121" mass="13454">MFEKILAVLFVGFVAYAYSAMQPPPPKICGTPDGPSVTSPRIKHSDGRYLAYKEHGLPRDQEKHKIVFILGYGFNRHDAAVATGLSPVALIHLPQLHLHFNRSHQILKQDVANMPRNTGAQ</sequence>
<accession>A0ABQ7VHA3</accession>
<evidence type="ECO:0000313" key="3">
    <source>
        <dbReference type="Proteomes" id="UP000826656"/>
    </source>
</evidence>
<gene>
    <name evidence="2" type="ORF">KY290_019513</name>
</gene>
<protein>
    <submittedName>
        <fullName evidence="2">Uncharacterized protein</fullName>
    </submittedName>
</protein>
<organism evidence="2 3">
    <name type="scientific">Solanum tuberosum</name>
    <name type="common">Potato</name>
    <dbReference type="NCBI Taxonomy" id="4113"/>
    <lineage>
        <taxon>Eukaryota</taxon>
        <taxon>Viridiplantae</taxon>
        <taxon>Streptophyta</taxon>
        <taxon>Embryophyta</taxon>
        <taxon>Tracheophyta</taxon>
        <taxon>Spermatophyta</taxon>
        <taxon>Magnoliopsida</taxon>
        <taxon>eudicotyledons</taxon>
        <taxon>Gunneridae</taxon>
        <taxon>Pentapetalae</taxon>
        <taxon>asterids</taxon>
        <taxon>lamiids</taxon>
        <taxon>Solanales</taxon>
        <taxon>Solanaceae</taxon>
        <taxon>Solanoideae</taxon>
        <taxon>Solaneae</taxon>
        <taxon>Solanum</taxon>
    </lineage>
</organism>
<keyword evidence="3" id="KW-1185">Reference proteome</keyword>
<name>A0ABQ7VHA3_SOLTU</name>
<dbReference type="PANTHER" id="PTHR45763">
    <property type="entry name" value="HYDROLASE, ALPHA/BETA FOLD FAMILY PROTEIN, EXPRESSED-RELATED"/>
    <property type="match status" value="1"/>
</dbReference>
<dbReference type="PANTHER" id="PTHR45763:SF51">
    <property type="entry name" value="ALPHA_BETA-HYDROLASES SUPERFAMILY PROTEIN"/>
    <property type="match status" value="1"/>
</dbReference>
<feature type="signal peptide" evidence="1">
    <location>
        <begin position="1"/>
        <end position="19"/>
    </location>
</feature>
<keyword evidence="1" id="KW-0732">Signal</keyword>
<evidence type="ECO:0000313" key="2">
    <source>
        <dbReference type="EMBL" id="KAH0763440.1"/>
    </source>
</evidence>
<proteinExistence type="predicted"/>
<dbReference type="EMBL" id="JAIVGD010000013">
    <property type="protein sequence ID" value="KAH0763440.1"/>
    <property type="molecule type" value="Genomic_DNA"/>
</dbReference>
<comment type="caution">
    <text evidence="2">The sequence shown here is derived from an EMBL/GenBank/DDBJ whole genome shotgun (WGS) entry which is preliminary data.</text>
</comment>
<dbReference type="Proteomes" id="UP000826656">
    <property type="component" value="Unassembled WGS sequence"/>
</dbReference>
<feature type="chain" id="PRO_5046183047" evidence="1">
    <location>
        <begin position="20"/>
        <end position="121"/>
    </location>
</feature>
<evidence type="ECO:0000256" key="1">
    <source>
        <dbReference type="SAM" id="SignalP"/>
    </source>
</evidence>
<reference evidence="2 3" key="1">
    <citation type="journal article" date="2021" name="bioRxiv">
        <title>Chromosome-scale and haplotype-resolved genome assembly of a tetraploid potato cultivar.</title>
        <authorList>
            <person name="Sun H."/>
            <person name="Jiao W.-B."/>
            <person name="Krause K."/>
            <person name="Campoy J.A."/>
            <person name="Goel M."/>
            <person name="Folz-Donahue K."/>
            <person name="Kukat C."/>
            <person name="Huettel B."/>
            <person name="Schneeberger K."/>
        </authorList>
    </citation>
    <scope>NUCLEOTIDE SEQUENCE [LARGE SCALE GENOMIC DNA]</scope>
    <source>
        <strain evidence="2">SolTubOtavaFocal</strain>
        <tissue evidence="2">Leaves</tissue>
    </source>
</reference>